<comment type="caution">
    <text evidence="1">The sequence shown here is derived from an EMBL/GenBank/DDBJ whole genome shotgun (WGS) entry which is preliminary data.</text>
</comment>
<keyword evidence="2" id="KW-1185">Reference proteome</keyword>
<sequence>MQVSVISWPEKVRRGSKWACREISELLVSIISARSFLAQSGIEEFDLLQNPQFFTRFPHTLDTFLRQSKDTSTATRAAEPLDLRTKVADFSAPFDLHLIVDRKLGIAEDDPEVSCFGDDAKHVASEYTNIWKLEGEDRFIVRDKCGSLICADPRRMTKARHLY</sequence>
<organism evidence="1 2">
    <name type="scientific">Crepidotus variabilis</name>
    <dbReference type="NCBI Taxonomy" id="179855"/>
    <lineage>
        <taxon>Eukaryota</taxon>
        <taxon>Fungi</taxon>
        <taxon>Dikarya</taxon>
        <taxon>Basidiomycota</taxon>
        <taxon>Agaricomycotina</taxon>
        <taxon>Agaricomycetes</taxon>
        <taxon>Agaricomycetidae</taxon>
        <taxon>Agaricales</taxon>
        <taxon>Agaricineae</taxon>
        <taxon>Crepidotaceae</taxon>
        <taxon>Crepidotus</taxon>
    </lineage>
</organism>
<evidence type="ECO:0000313" key="1">
    <source>
        <dbReference type="EMBL" id="KAF9531164.1"/>
    </source>
</evidence>
<proteinExistence type="predicted"/>
<evidence type="ECO:0000313" key="2">
    <source>
        <dbReference type="Proteomes" id="UP000807306"/>
    </source>
</evidence>
<protein>
    <submittedName>
        <fullName evidence="1">Uncharacterized protein</fullName>
    </submittedName>
</protein>
<name>A0A9P6ELL2_9AGAR</name>
<dbReference type="EMBL" id="MU157836">
    <property type="protein sequence ID" value="KAF9531164.1"/>
    <property type="molecule type" value="Genomic_DNA"/>
</dbReference>
<dbReference type="AlphaFoldDB" id="A0A9P6ELL2"/>
<dbReference type="Proteomes" id="UP000807306">
    <property type="component" value="Unassembled WGS sequence"/>
</dbReference>
<dbReference type="OrthoDB" id="3068664at2759"/>
<accession>A0A9P6ELL2</accession>
<gene>
    <name evidence="1" type="ORF">CPB83DRAFT_849458</name>
</gene>
<reference evidence="1" key="1">
    <citation type="submission" date="2020-11" db="EMBL/GenBank/DDBJ databases">
        <authorList>
            <consortium name="DOE Joint Genome Institute"/>
            <person name="Ahrendt S."/>
            <person name="Riley R."/>
            <person name="Andreopoulos W."/>
            <person name="Labutti K."/>
            <person name="Pangilinan J."/>
            <person name="Ruiz-Duenas F.J."/>
            <person name="Barrasa J.M."/>
            <person name="Sanchez-Garcia M."/>
            <person name="Camarero S."/>
            <person name="Miyauchi S."/>
            <person name="Serrano A."/>
            <person name="Linde D."/>
            <person name="Babiker R."/>
            <person name="Drula E."/>
            <person name="Ayuso-Fernandez I."/>
            <person name="Pacheco R."/>
            <person name="Padilla G."/>
            <person name="Ferreira P."/>
            <person name="Barriuso J."/>
            <person name="Kellner H."/>
            <person name="Castanera R."/>
            <person name="Alfaro M."/>
            <person name="Ramirez L."/>
            <person name="Pisabarro A.G."/>
            <person name="Kuo A."/>
            <person name="Tritt A."/>
            <person name="Lipzen A."/>
            <person name="He G."/>
            <person name="Yan M."/>
            <person name="Ng V."/>
            <person name="Cullen D."/>
            <person name="Martin F."/>
            <person name="Rosso M.-N."/>
            <person name="Henrissat B."/>
            <person name="Hibbett D."/>
            <person name="Martinez A.T."/>
            <person name="Grigoriev I.V."/>
        </authorList>
    </citation>
    <scope>NUCLEOTIDE SEQUENCE</scope>
    <source>
        <strain evidence="1">CBS 506.95</strain>
    </source>
</reference>